<sequence length="44" mass="4407">MKKFLTIVAASGTMLLASACNTVDGVGEDVESVGDCVDGVEGNC</sequence>
<accession>A0A1Y6F8C9</accession>
<dbReference type="EMBL" id="FXWG01000002">
    <property type="protein sequence ID" value="SMQ68952.1"/>
    <property type="molecule type" value="Genomic_DNA"/>
</dbReference>
<name>A0A1Y6F8C9_9SPHN</name>
<dbReference type="PROSITE" id="PS51257">
    <property type="entry name" value="PROKAR_LIPOPROTEIN"/>
    <property type="match status" value="1"/>
</dbReference>
<evidence type="ECO:0000256" key="1">
    <source>
        <dbReference type="SAM" id="SignalP"/>
    </source>
</evidence>
<evidence type="ECO:0000313" key="2">
    <source>
        <dbReference type="EMBL" id="SMQ68952.1"/>
    </source>
</evidence>
<organism evidence="2 3">
    <name type="scientific">Altererythrobacter xiamenensis</name>
    <dbReference type="NCBI Taxonomy" id="1316679"/>
    <lineage>
        <taxon>Bacteria</taxon>
        <taxon>Pseudomonadati</taxon>
        <taxon>Pseudomonadota</taxon>
        <taxon>Alphaproteobacteria</taxon>
        <taxon>Sphingomonadales</taxon>
        <taxon>Erythrobacteraceae</taxon>
        <taxon>Altererythrobacter</taxon>
    </lineage>
</organism>
<gene>
    <name evidence="2" type="ORF">SAMN06297468_1219</name>
</gene>
<feature type="chain" id="PRO_5012441544" evidence="1">
    <location>
        <begin position="20"/>
        <end position="44"/>
    </location>
</feature>
<dbReference type="RefSeq" id="WP_143255974.1">
    <property type="nucleotide sequence ID" value="NZ_FXWG01000002.1"/>
</dbReference>
<dbReference type="AlphaFoldDB" id="A0A1Y6F8C9"/>
<dbReference type="Proteomes" id="UP000194420">
    <property type="component" value="Unassembled WGS sequence"/>
</dbReference>
<evidence type="ECO:0000313" key="3">
    <source>
        <dbReference type="Proteomes" id="UP000194420"/>
    </source>
</evidence>
<feature type="signal peptide" evidence="1">
    <location>
        <begin position="1"/>
        <end position="19"/>
    </location>
</feature>
<keyword evidence="3" id="KW-1185">Reference proteome</keyword>
<keyword evidence="1" id="KW-0732">Signal</keyword>
<protein>
    <submittedName>
        <fullName evidence="2">Entericidin EcnA/B family protein</fullName>
    </submittedName>
</protein>
<proteinExistence type="predicted"/>
<reference evidence="3" key="1">
    <citation type="submission" date="2017-04" db="EMBL/GenBank/DDBJ databases">
        <authorList>
            <person name="Varghese N."/>
            <person name="Submissions S."/>
        </authorList>
    </citation>
    <scope>NUCLEOTIDE SEQUENCE [LARGE SCALE GENOMIC DNA]</scope>
</reference>